<accession>A0A918LLS3</accession>
<dbReference type="AlphaFoldDB" id="A0A918LLS3"/>
<organism evidence="2 3">
    <name type="scientific">Streptomyces purpureus</name>
    <dbReference type="NCBI Taxonomy" id="1951"/>
    <lineage>
        <taxon>Bacteria</taxon>
        <taxon>Bacillati</taxon>
        <taxon>Actinomycetota</taxon>
        <taxon>Actinomycetes</taxon>
        <taxon>Kitasatosporales</taxon>
        <taxon>Streptomycetaceae</taxon>
        <taxon>Streptomyces</taxon>
    </lineage>
</organism>
<evidence type="ECO:0000313" key="2">
    <source>
        <dbReference type="EMBL" id="GGT14802.1"/>
    </source>
</evidence>
<sequence length="94" mass="9970">MQAQPEQERRREAVGRRLQEAVDADPEFAAELAALVRAMGEQSGDPAGRQLENVGVAAMDQAKVEMRGRYVAGGSLTVGTDNTTTPLTTPAEDG</sequence>
<dbReference type="EMBL" id="BMQQ01000001">
    <property type="protein sequence ID" value="GGT14802.1"/>
    <property type="molecule type" value="Genomic_DNA"/>
</dbReference>
<reference evidence="2" key="2">
    <citation type="submission" date="2020-09" db="EMBL/GenBank/DDBJ databases">
        <authorList>
            <person name="Sun Q."/>
            <person name="Ohkuma M."/>
        </authorList>
    </citation>
    <scope>NUCLEOTIDE SEQUENCE</scope>
    <source>
        <strain evidence="2">JCM 3172</strain>
    </source>
</reference>
<name>A0A918LLS3_9ACTN</name>
<feature type="compositionally biased region" description="Low complexity" evidence="1">
    <location>
        <begin position="77"/>
        <end position="94"/>
    </location>
</feature>
<comment type="caution">
    <text evidence="2">The sequence shown here is derived from an EMBL/GenBank/DDBJ whole genome shotgun (WGS) entry which is preliminary data.</text>
</comment>
<dbReference type="RefSeq" id="WP_019891104.1">
    <property type="nucleotide sequence ID" value="NZ_BMQQ01000001.1"/>
</dbReference>
<evidence type="ECO:0000313" key="3">
    <source>
        <dbReference type="Proteomes" id="UP000619486"/>
    </source>
</evidence>
<feature type="region of interest" description="Disordered" evidence="1">
    <location>
        <begin position="74"/>
        <end position="94"/>
    </location>
</feature>
<reference evidence="2" key="1">
    <citation type="journal article" date="2014" name="Int. J. Syst. Evol. Microbiol.">
        <title>Complete genome sequence of Corynebacterium casei LMG S-19264T (=DSM 44701T), isolated from a smear-ripened cheese.</title>
        <authorList>
            <consortium name="US DOE Joint Genome Institute (JGI-PGF)"/>
            <person name="Walter F."/>
            <person name="Albersmeier A."/>
            <person name="Kalinowski J."/>
            <person name="Ruckert C."/>
        </authorList>
    </citation>
    <scope>NUCLEOTIDE SEQUENCE</scope>
    <source>
        <strain evidence="2">JCM 3172</strain>
    </source>
</reference>
<dbReference type="Proteomes" id="UP000619486">
    <property type="component" value="Unassembled WGS sequence"/>
</dbReference>
<gene>
    <name evidence="2" type="ORF">GCM10014713_04440</name>
</gene>
<keyword evidence="3" id="KW-1185">Reference proteome</keyword>
<evidence type="ECO:0000256" key="1">
    <source>
        <dbReference type="SAM" id="MobiDB-lite"/>
    </source>
</evidence>
<protein>
    <submittedName>
        <fullName evidence="2">Uncharacterized protein</fullName>
    </submittedName>
</protein>
<proteinExistence type="predicted"/>